<dbReference type="PROSITE" id="PS51184">
    <property type="entry name" value="JMJC"/>
    <property type="match status" value="1"/>
</dbReference>
<dbReference type="Gene3D" id="2.60.120.650">
    <property type="entry name" value="Cupin"/>
    <property type="match status" value="1"/>
</dbReference>
<keyword evidence="6" id="KW-1185">Reference proteome</keyword>
<feature type="region of interest" description="Disordered" evidence="1">
    <location>
        <begin position="965"/>
        <end position="988"/>
    </location>
</feature>
<dbReference type="EMBL" id="CAMXCT020000313">
    <property type="protein sequence ID" value="CAL1130383.1"/>
    <property type="molecule type" value="Genomic_DNA"/>
</dbReference>
<feature type="domain" description="JmjC" evidence="2">
    <location>
        <begin position="486"/>
        <end position="656"/>
    </location>
</feature>
<sequence>MDCPRLPRRPRPPVACLALAAVAVVTLGGRWPLAGLAVRDPRAEESASQKVAATAGGTCGEALVAGQQRFESARQQWLGDCTSQRPILLGSLAEQTELFALNAFDQVAGQSCQAERKALQDAIRKDVLYIFQLQRVIAERQALEELNRKLVKKMTQRGGPLRIQEKIDLLQQEVEAYKSSVQRLLPSWASDMGDPAQQSAERHLGELQFTIEESAEGQALQKQWEDQRLQDLMSRRAYGVSVSLDPALRVLIRPEGIGNLQVFSEGPLGPPSHPADMNLGIMNDGSIADVYREHPVSRMESGATLLVGAASGECELEPALSWAGCGWHRALGGMALVRFVYARCGAQLAPTAAVNAAASALPRRLRASEEEGLRRAVQDSWPAIISPEATGALPSDFLQQLPKLQQLRELCGHRQVTVRLPKARFASFPRWLSRHFDGFAWPAAERRTFGDVRKKMPYEDVDVLDLKDVIDEFCNVRADNPRFYAASVPLARDLPELAEQLGPLREALEEALHLSVGPPVPNAPVMYLGAGEQRTPLHCDPTENITLVLEGTKLFRLFPPHAAPFLKPLGGLFAAASCWLSGVVPAVYCARDAFATLPEGTPEPLDLELKPGDALYLPCGWWHAVVGSKEPNMAIVFGYAPSETKGARYFGAQPQRPPELKMACEGNGAPTLAERSPSPRDDGHWATGHPGSQNTQAANLCTRSMFLHRCNQKRLGRRCWRRGQIQGTDQHGTGWYSGPRSVGVDTKKDLLRRILVIFHVIYHHIIKGVPMWPFSSAFHGNFQERQEALLVKQRRGNATRASRSAVPMEEMQAEGDELRSAAGSVCSKAPSLHPSVATSIGLSESTLGAGDDTAYWDFQHRKVEKKDLGHKCFECKETFKALGAALTERRGGRVSMRYHGECFSGFADPRSQARSSHHEGRLAQSQLHAAPQEVTSKMRTAKHFEQGGRVASSIGGKFGTMMAMGHNSFGSKSSKGKVQVPQRAPGNLTEEHLAAHDKQLQAIDEDTELP</sequence>
<evidence type="ECO:0000256" key="1">
    <source>
        <dbReference type="SAM" id="MobiDB-lite"/>
    </source>
</evidence>
<dbReference type="SMART" id="SM00558">
    <property type="entry name" value="JmjC"/>
    <property type="match status" value="1"/>
</dbReference>
<evidence type="ECO:0000313" key="3">
    <source>
        <dbReference type="EMBL" id="CAI3977008.1"/>
    </source>
</evidence>
<dbReference type="EMBL" id="CAMXCT010000313">
    <property type="protein sequence ID" value="CAI3977008.1"/>
    <property type="molecule type" value="Genomic_DNA"/>
</dbReference>
<protein>
    <submittedName>
        <fullName evidence="5">Cupin-like domain-containing protein</fullName>
    </submittedName>
</protein>
<dbReference type="PANTHER" id="PTHR12461:SF105">
    <property type="entry name" value="HYPOXIA-INDUCIBLE FACTOR 1-ALPHA INHIBITOR"/>
    <property type="match status" value="1"/>
</dbReference>
<evidence type="ECO:0000313" key="4">
    <source>
        <dbReference type="EMBL" id="CAL1130383.1"/>
    </source>
</evidence>
<gene>
    <name evidence="3" type="ORF">C1SCF055_LOCUS5187</name>
</gene>
<comment type="caution">
    <text evidence="3">The sequence shown here is derived from an EMBL/GenBank/DDBJ whole genome shotgun (WGS) entry which is preliminary data.</text>
</comment>
<dbReference type="PANTHER" id="PTHR12461">
    <property type="entry name" value="HYPOXIA-INDUCIBLE FACTOR 1 ALPHA INHIBITOR-RELATED"/>
    <property type="match status" value="1"/>
</dbReference>
<dbReference type="InterPro" id="IPR041667">
    <property type="entry name" value="Cupin_8"/>
</dbReference>
<dbReference type="SUPFAM" id="SSF51197">
    <property type="entry name" value="Clavaminate synthase-like"/>
    <property type="match status" value="1"/>
</dbReference>
<accession>A0A9P1BPD0</accession>
<name>A0A9P1BPD0_9DINO</name>
<evidence type="ECO:0000313" key="5">
    <source>
        <dbReference type="EMBL" id="CAL4764320.1"/>
    </source>
</evidence>
<dbReference type="OrthoDB" id="446539at2759"/>
<reference evidence="4" key="2">
    <citation type="submission" date="2024-04" db="EMBL/GenBank/DDBJ databases">
        <authorList>
            <person name="Chen Y."/>
            <person name="Shah S."/>
            <person name="Dougan E. K."/>
            <person name="Thang M."/>
            <person name="Chan C."/>
        </authorList>
    </citation>
    <scope>NUCLEOTIDE SEQUENCE [LARGE SCALE GENOMIC DNA]</scope>
</reference>
<dbReference type="Proteomes" id="UP001152797">
    <property type="component" value="Unassembled WGS sequence"/>
</dbReference>
<organism evidence="3">
    <name type="scientific">Cladocopium goreaui</name>
    <dbReference type="NCBI Taxonomy" id="2562237"/>
    <lineage>
        <taxon>Eukaryota</taxon>
        <taxon>Sar</taxon>
        <taxon>Alveolata</taxon>
        <taxon>Dinophyceae</taxon>
        <taxon>Suessiales</taxon>
        <taxon>Symbiodiniaceae</taxon>
        <taxon>Cladocopium</taxon>
    </lineage>
</organism>
<dbReference type="InterPro" id="IPR003347">
    <property type="entry name" value="JmjC_dom"/>
</dbReference>
<reference evidence="3" key="1">
    <citation type="submission" date="2022-10" db="EMBL/GenBank/DDBJ databases">
        <authorList>
            <person name="Chen Y."/>
            <person name="Dougan E. K."/>
            <person name="Chan C."/>
            <person name="Rhodes N."/>
            <person name="Thang M."/>
        </authorList>
    </citation>
    <scope>NUCLEOTIDE SEQUENCE</scope>
</reference>
<proteinExistence type="predicted"/>
<evidence type="ECO:0000313" key="6">
    <source>
        <dbReference type="Proteomes" id="UP001152797"/>
    </source>
</evidence>
<feature type="region of interest" description="Disordered" evidence="1">
    <location>
        <begin position="909"/>
        <end position="931"/>
    </location>
</feature>
<dbReference type="Pfam" id="PF13621">
    <property type="entry name" value="Cupin_8"/>
    <property type="match status" value="1"/>
</dbReference>
<dbReference type="AlphaFoldDB" id="A0A9P1BPD0"/>
<dbReference type="EMBL" id="CAMXCT030000313">
    <property type="protein sequence ID" value="CAL4764320.1"/>
    <property type="molecule type" value="Genomic_DNA"/>
</dbReference>
<feature type="region of interest" description="Disordered" evidence="1">
    <location>
        <begin position="667"/>
        <end position="694"/>
    </location>
</feature>
<evidence type="ECO:0000259" key="2">
    <source>
        <dbReference type="PROSITE" id="PS51184"/>
    </source>
</evidence>